<evidence type="ECO:0000313" key="2">
    <source>
        <dbReference type="Proteomes" id="UP000230638"/>
    </source>
</evidence>
<dbReference type="Proteomes" id="UP000230638">
    <property type="component" value="Unassembled WGS sequence"/>
</dbReference>
<sequence>MYSEWDFEPHKIKTGKMGRPCFFSNTCVYFHKVPPLPHKPLTRRETLDNLHNEFTAFGRKLADINIICQKSTGFSDWTCCQTHREMKIVRDSLQLRAEMFFVSENNPHNPLTEEWFAYEYLHT</sequence>
<protein>
    <submittedName>
        <fullName evidence="1">Uncharacterized protein</fullName>
    </submittedName>
</protein>
<name>A0A2H0CVG6_9BACT</name>
<organism evidence="1 2">
    <name type="scientific">Candidatus Lloydbacteria bacterium CG22_combo_CG10-13_8_21_14_all_47_15</name>
    <dbReference type="NCBI Taxonomy" id="1974635"/>
    <lineage>
        <taxon>Bacteria</taxon>
        <taxon>Candidatus Lloydiibacteriota</taxon>
    </lineage>
</organism>
<reference evidence="1 2" key="1">
    <citation type="submission" date="2017-09" db="EMBL/GenBank/DDBJ databases">
        <title>Depth-based differentiation of microbial function through sediment-hosted aquifers and enrichment of novel symbionts in the deep terrestrial subsurface.</title>
        <authorList>
            <person name="Probst A.J."/>
            <person name="Ladd B."/>
            <person name="Jarett J.K."/>
            <person name="Geller-Mcgrath D.E."/>
            <person name="Sieber C.M."/>
            <person name="Emerson J.B."/>
            <person name="Anantharaman K."/>
            <person name="Thomas B.C."/>
            <person name="Malmstrom R."/>
            <person name="Stieglmeier M."/>
            <person name="Klingl A."/>
            <person name="Woyke T."/>
            <person name="Ryan C.M."/>
            <person name="Banfield J.F."/>
        </authorList>
    </citation>
    <scope>NUCLEOTIDE SEQUENCE [LARGE SCALE GENOMIC DNA]</scope>
    <source>
        <strain evidence="1">CG22_combo_CG10-13_8_21_14_all_47_15</strain>
    </source>
</reference>
<dbReference type="EMBL" id="PCTL01000003">
    <property type="protein sequence ID" value="PIP73887.1"/>
    <property type="molecule type" value="Genomic_DNA"/>
</dbReference>
<gene>
    <name evidence="1" type="ORF">COW88_00485</name>
</gene>
<accession>A0A2H0CVG6</accession>
<dbReference type="AlphaFoldDB" id="A0A2H0CVG6"/>
<evidence type="ECO:0000313" key="1">
    <source>
        <dbReference type="EMBL" id="PIP73887.1"/>
    </source>
</evidence>
<comment type="caution">
    <text evidence="1">The sequence shown here is derived from an EMBL/GenBank/DDBJ whole genome shotgun (WGS) entry which is preliminary data.</text>
</comment>
<proteinExistence type="predicted"/>